<feature type="transmembrane region" description="Helical" evidence="7">
    <location>
        <begin position="44"/>
        <end position="61"/>
    </location>
</feature>
<sequence>MDLSLLRRRPLFCSKSSSSSSSSSSRSSSRSLGFDTMRLSTKSLASFLMALPVVVMLTIILRHHRSDRFTGFADARPFYANVTTPLLPGDDVAKPTDMAKDKLLGGLLAAGFDEHSCLSQYESNLYRKTSPYKPSPYLLSKLRNYEDLHKRCGPNTQSYNKTVEQLKSGRSVGSTDCKYVVWVCYSGLGNRILTLASVFLYALLTERVLLVDRGKDMADLFCEPFPEKSWFLPLNFPITDKFKSIGQKSPESYGNMLKNNIIKPSTESLPSYIYLHLAHDYDDYDKLFFCDDDQALLKKVPWLIVKTDNYFIPSLFLMPSFEHELSMLFPQKETIFHHLGRYLFHPSNHVWGLITRYYNAYLAKADERIGIQVRIFDGPGPYQYVKNQISACILGEKLLPEVDIRGSIATPSENPKVKAVLVTSLVAGYFENLRNMYWEHPTVTGDIIGVHQPSHEEQQQTENPLHNMKAWAEMYLLSLTDVLVTSAWSTFGYVAQGLGGLKPWILYKSENQTTPNPPCQRAMSMEPCFHAPPFYDCKAKKGIDTGRVVPHVRHCEDISWGLKVVDSHDML</sequence>
<evidence type="ECO:0000256" key="8">
    <source>
        <dbReference type="SAM" id="MobiDB-lite"/>
    </source>
</evidence>
<feature type="region of interest" description="Disordered" evidence="8">
    <location>
        <begin position="1"/>
        <end position="31"/>
    </location>
</feature>
<dbReference type="Proteomes" id="UP000504621">
    <property type="component" value="Unplaced"/>
</dbReference>
<dbReference type="EC" id="2.4.1.-" evidence="7"/>
<keyword evidence="5" id="KW-0325">Glycoprotein</keyword>
<dbReference type="FunFam" id="3.40.50.11340:FF:000005">
    <property type="entry name" value="Galactoside 2-alpha-L-fucosyltransferase"/>
    <property type="match status" value="1"/>
</dbReference>
<dbReference type="OrthoDB" id="428346at2759"/>
<dbReference type="PANTHER" id="PTHR31889:SF74">
    <property type="entry name" value="GALACTOSIDE 2-ALPHA-L-FUCOSYLTRANSFERASE"/>
    <property type="match status" value="1"/>
</dbReference>
<comment type="subcellular location">
    <subcellularLocation>
        <location evidence="7">Golgi apparatus</location>
        <location evidence="7">Golgi stack membrane</location>
        <topology evidence="7">Single-pass type II membrane protein</topology>
    </subcellularLocation>
</comment>
<keyword evidence="9" id="KW-1185">Reference proteome</keyword>
<dbReference type="RefSeq" id="XP_021299635.1">
    <property type="nucleotide sequence ID" value="XM_021443960.1"/>
</dbReference>
<comment type="similarity">
    <text evidence="1 7">Belongs to the glycosyltransferase 37 family.</text>
</comment>
<dbReference type="GO" id="GO:0032580">
    <property type="term" value="C:Golgi cisterna membrane"/>
    <property type="evidence" value="ECO:0007669"/>
    <property type="project" value="UniProtKB-SubCell"/>
</dbReference>
<dbReference type="Gene3D" id="3.40.50.11340">
    <property type="match status" value="1"/>
</dbReference>
<dbReference type="GeneID" id="110428211"/>
<keyword evidence="7" id="KW-0472">Membrane</keyword>
<dbReference type="InterPro" id="IPR004938">
    <property type="entry name" value="XG_FTase"/>
</dbReference>
<keyword evidence="6 7" id="KW-0961">Cell wall biogenesis/degradation</keyword>
<evidence type="ECO:0000256" key="7">
    <source>
        <dbReference type="RuleBase" id="RU367004"/>
    </source>
</evidence>
<keyword evidence="7" id="KW-1133">Transmembrane helix</keyword>
<dbReference type="PANTHER" id="PTHR31889">
    <property type="entry name" value="FUCOSYLTRANSFERASE 2-RELATED"/>
    <property type="match status" value="1"/>
</dbReference>
<evidence type="ECO:0000256" key="4">
    <source>
        <dbReference type="ARBA" id="ARBA00023034"/>
    </source>
</evidence>
<gene>
    <name evidence="10" type="primary">LOC110428211</name>
</gene>
<proteinExistence type="inferred from homology"/>
<dbReference type="GO" id="GO:0009969">
    <property type="term" value="P:xyloglucan biosynthetic process"/>
    <property type="evidence" value="ECO:0007669"/>
    <property type="project" value="TreeGrafter"/>
</dbReference>
<dbReference type="AlphaFoldDB" id="A0A6J1BK51"/>
<evidence type="ECO:0000256" key="3">
    <source>
        <dbReference type="ARBA" id="ARBA00022679"/>
    </source>
</evidence>
<evidence type="ECO:0000256" key="6">
    <source>
        <dbReference type="ARBA" id="ARBA00023316"/>
    </source>
</evidence>
<dbReference type="GO" id="GO:0008107">
    <property type="term" value="F:galactoside 2-alpha-L-fucosyltransferase activity"/>
    <property type="evidence" value="ECO:0007669"/>
    <property type="project" value="InterPro"/>
</dbReference>
<keyword evidence="3 7" id="KW-0808">Transferase</keyword>
<dbReference type="Pfam" id="PF03254">
    <property type="entry name" value="XG_FTase"/>
    <property type="match status" value="1"/>
</dbReference>
<accession>A0A6J1BK51</accession>
<name>A0A6J1BK51_9ROSI</name>
<dbReference type="GO" id="GO:0071555">
    <property type="term" value="P:cell wall organization"/>
    <property type="evidence" value="ECO:0007669"/>
    <property type="project" value="UniProtKB-UniRule"/>
</dbReference>
<feature type="compositionally biased region" description="Low complexity" evidence="8">
    <location>
        <begin position="14"/>
        <end position="31"/>
    </location>
</feature>
<evidence type="ECO:0000313" key="9">
    <source>
        <dbReference type="Proteomes" id="UP000504621"/>
    </source>
</evidence>
<evidence type="ECO:0000256" key="5">
    <source>
        <dbReference type="ARBA" id="ARBA00023180"/>
    </source>
</evidence>
<keyword evidence="4 7" id="KW-0333">Golgi apparatus</keyword>
<protein>
    <recommendedName>
        <fullName evidence="7">Fucosyltransferase</fullName>
        <ecNumber evidence="7">2.4.1.-</ecNumber>
    </recommendedName>
</protein>
<dbReference type="GO" id="GO:0042546">
    <property type="term" value="P:cell wall biogenesis"/>
    <property type="evidence" value="ECO:0007669"/>
    <property type="project" value="InterPro"/>
</dbReference>
<keyword evidence="7" id="KW-0812">Transmembrane</keyword>
<comment type="function">
    <text evidence="7">May be involved in cell wall biosynthesis.</text>
</comment>
<reference evidence="10" key="1">
    <citation type="submission" date="2025-08" db="UniProtKB">
        <authorList>
            <consortium name="RefSeq"/>
        </authorList>
    </citation>
    <scope>IDENTIFICATION</scope>
    <source>
        <tissue evidence="10">Leaf</tissue>
    </source>
</reference>
<organism evidence="9 10">
    <name type="scientific">Herrania umbratica</name>
    <dbReference type="NCBI Taxonomy" id="108875"/>
    <lineage>
        <taxon>Eukaryota</taxon>
        <taxon>Viridiplantae</taxon>
        <taxon>Streptophyta</taxon>
        <taxon>Embryophyta</taxon>
        <taxon>Tracheophyta</taxon>
        <taxon>Spermatophyta</taxon>
        <taxon>Magnoliopsida</taxon>
        <taxon>eudicotyledons</taxon>
        <taxon>Gunneridae</taxon>
        <taxon>Pentapetalae</taxon>
        <taxon>rosids</taxon>
        <taxon>malvids</taxon>
        <taxon>Malvales</taxon>
        <taxon>Malvaceae</taxon>
        <taxon>Byttnerioideae</taxon>
        <taxon>Herrania</taxon>
    </lineage>
</organism>
<keyword evidence="2 7" id="KW-0328">Glycosyltransferase</keyword>
<evidence type="ECO:0000313" key="10">
    <source>
        <dbReference type="RefSeq" id="XP_021299635.1"/>
    </source>
</evidence>
<evidence type="ECO:0000256" key="1">
    <source>
        <dbReference type="ARBA" id="ARBA00010481"/>
    </source>
</evidence>
<feature type="compositionally biased region" description="Basic residues" evidence="8">
    <location>
        <begin position="1"/>
        <end position="10"/>
    </location>
</feature>
<evidence type="ECO:0000256" key="2">
    <source>
        <dbReference type="ARBA" id="ARBA00022676"/>
    </source>
</evidence>